<reference evidence="1 2" key="1">
    <citation type="submission" date="2019-05" db="EMBL/GenBank/DDBJ databases">
        <authorList>
            <consortium name="Science for Life Laboratories"/>
        </authorList>
    </citation>
    <scope>NUCLEOTIDE SEQUENCE [LARGE SCALE GENOMIC DNA]</scope>
    <source>
        <strain evidence="1">Soil9</strain>
    </source>
</reference>
<dbReference type="RefSeq" id="WP_162672545.1">
    <property type="nucleotide sequence ID" value="NZ_LR593886.1"/>
</dbReference>
<sequence length="99" mass="10610">MKIVVSADHVRAGEIGSCLDCPIGHALRAALPGIEFEVGTIAIHIRRGAEWIAHPLPWYVTRFIQAFDAGVDVAPIEFDLPIDLDSDPDPNNTPAALAA</sequence>
<dbReference type="Proteomes" id="UP000464178">
    <property type="component" value="Chromosome"/>
</dbReference>
<dbReference type="KEGG" id="gms:SOIL9_77450"/>
<protein>
    <submittedName>
        <fullName evidence="1">Uncharacterized protein</fullName>
    </submittedName>
</protein>
<evidence type="ECO:0000313" key="2">
    <source>
        <dbReference type="Proteomes" id="UP000464178"/>
    </source>
</evidence>
<proteinExistence type="predicted"/>
<dbReference type="AlphaFoldDB" id="A0A6P2DJF9"/>
<name>A0A6P2DJF9_9BACT</name>
<accession>A0A6P2DJF9</accession>
<evidence type="ECO:0000313" key="1">
    <source>
        <dbReference type="EMBL" id="VTS01750.1"/>
    </source>
</evidence>
<organism evidence="1 2">
    <name type="scientific">Gemmata massiliana</name>
    <dbReference type="NCBI Taxonomy" id="1210884"/>
    <lineage>
        <taxon>Bacteria</taxon>
        <taxon>Pseudomonadati</taxon>
        <taxon>Planctomycetota</taxon>
        <taxon>Planctomycetia</taxon>
        <taxon>Gemmatales</taxon>
        <taxon>Gemmataceae</taxon>
        <taxon>Gemmata</taxon>
    </lineage>
</organism>
<dbReference type="EMBL" id="LR593886">
    <property type="protein sequence ID" value="VTS01750.1"/>
    <property type="molecule type" value="Genomic_DNA"/>
</dbReference>
<keyword evidence="2" id="KW-1185">Reference proteome</keyword>
<gene>
    <name evidence="1" type="ORF">SOIL9_77450</name>
</gene>